<evidence type="ECO:0000313" key="3">
    <source>
        <dbReference type="EMBL" id="ANU27170.1"/>
    </source>
</evidence>
<evidence type="ECO:0000259" key="2">
    <source>
        <dbReference type="PROSITE" id="PS51819"/>
    </source>
</evidence>
<dbReference type="Gene3D" id="3.10.180.10">
    <property type="entry name" value="2,3-Dihydroxybiphenyl 1,2-Dioxygenase, domain 1"/>
    <property type="match status" value="1"/>
</dbReference>
<evidence type="ECO:0000313" key="4">
    <source>
        <dbReference type="Proteomes" id="UP000053354"/>
    </source>
</evidence>
<dbReference type="Pfam" id="PF00903">
    <property type="entry name" value="Glyoxalase"/>
    <property type="match status" value="1"/>
</dbReference>
<dbReference type="GO" id="GO:0046872">
    <property type="term" value="F:metal ion binding"/>
    <property type="evidence" value="ECO:0007669"/>
    <property type="project" value="UniProtKB-KW"/>
</dbReference>
<dbReference type="GO" id="GO:0046491">
    <property type="term" value="P:L-methylmalonyl-CoA metabolic process"/>
    <property type="evidence" value="ECO:0007669"/>
    <property type="project" value="TreeGrafter"/>
</dbReference>
<evidence type="ECO:0000256" key="1">
    <source>
        <dbReference type="ARBA" id="ARBA00022723"/>
    </source>
</evidence>
<feature type="domain" description="VOC" evidence="2">
    <location>
        <begin position="3"/>
        <end position="147"/>
    </location>
</feature>
<dbReference type="Proteomes" id="UP000053354">
    <property type="component" value="Chromosome"/>
</dbReference>
<keyword evidence="1" id="KW-0479">Metal-binding</keyword>
<reference evidence="3" key="1">
    <citation type="submission" date="2016-10" db="EMBL/GenBank/DDBJ databases">
        <authorList>
            <person name="See-Too W.S."/>
        </authorList>
    </citation>
    <scope>NUCLEOTIDE SEQUENCE</scope>
    <source>
        <strain evidence="3">L10.15</strain>
    </source>
</reference>
<dbReference type="InterPro" id="IPR051785">
    <property type="entry name" value="MMCE/EMCE_epimerase"/>
</dbReference>
<organism evidence="3 4">
    <name type="scientific">Planococcus versutus</name>
    <dbReference type="NCBI Taxonomy" id="1302659"/>
    <lineage>
        <taxon>Bacteria</taxon>
        <taxon>Bacillati</taxon>
        <taxon>Bacillota</taxon>
        <taxon>Bacilli</taxon>
        <taxon>Bacillales</taxon>
        <taxon>Caryophanaceae</taxon>
        <taxon>Planococcus</taxon>
    </lineage>
</organism>
<dbReference type="InterPro" id="IPR004360">
    <property type="entry name" value="Glyas_Fos-R_dOase_dom"/>
</dbReference>
<protein>
    <submittedName>
        <fullName evidence="3">Glyoxalase</fullName>
    </submittedName>
</protein>
<dbReference type="GO" id="GO:0004493">
    <property type="term" value="F:methylmalonyl-CoA epimerase activity"/>
    <property type="evidence" value="ECO:0007669"/>
    <property type="project" value="TreeGrafter"/>
</dbReference>
<keyword evidence="4" id="KW-1185">Reference proteome</keyword>
<name>A0A1B1S1V1_9BACL</name>
<dbReference type="AlphaFoldDB" id="A0A1B1S1V1"/>
<dbReference type="RefSeq" id="WP_049693630.1">
    <property type="nucleotide sequence ID" value="NZ_CP016540.2"/>
</dbReference>
<dbReference type="PANTHER" id="PTHR43048:SF6">
    <property type="entry name" value="BLR8189 PROTEIN"/>
    <property type="match status" value="1"/>
</dbReference>
<proteinExistence type="predicted"/>
<dbReference type="InterPro" id="IPR037523">
    <property type="entry name" value="VOC_core"/>
</dbReference>
<dbReference type="InterPro" id="IPR029068">
    <property type="entry name" value="Glyas_Bleomycin-R_OHBP_Dase"/>
</dbReference>
<accession>A0A1B1S1V1</accession>
<sequence>MSAITHVGLAVPDLEKAIDWYKKVLDFYILAGPFDFDAANEGSDAMSLDLQGPALKKMRNVHLMSSSGVGIELFEFQNPTYHAEHYSPHVGFFHICLIVDDLVDTIEKVVQHGGKQRSKIWNVNKGKPHYLVYTEDPFGHIIELYTRSTSEIYGNR</sequence>
<dbReference type="SUPFAM" id="SSF54593">
    <property type="entry name" value="Glyoxalase/Bleomycin resistance protein/Dihydroxybiphenyl dioxygenase"/>
    <property type="match status" value="1"/>
</dbReference>
<dbReference type="KEGG" id="pll:I858_009225"/>
<gene>
    <name evidence="3" type="ORF">I858_009225</name>
</gene>
<dbReference type="PANTHER" id="PTHR43048">
    <property type="entry name" value="METHYLMALONYL-COA EPIMERASE"/>
    <property type="match status" value="1"/>
</dbReference>
<dbReference type="EMBL" id="CP016540">
    <property type="protein sequence ID" value="ANU27170.1"/>
    <property type="molecule type" value="Genomic_DNA"/>
</dbReference>
<dbReference type="OrthoDB" id="2613830at2"/>
<dbReference type="STRING" id="1302659.I858_009225"/>
<dbReference type="PROSITE" id="PS51819">
    <property type="entry name" value="VOC"/>
    <property type="match status" value="1"/>
</dbReference>